<organism evidence="2 3">
    <name type="scientific">Vicia faba</name>
    <name type="common">Broad bean</name>
    <name type="synonym">Faba vulgaris</name>
    <dbReference type="NCBI Taxonomy" id="3906"/>
    <lineage>
        <taxon>Eukaryota</taxon>
        <taxon>Viridiplantae</taxon>
        <taxon>Streptophyta</taxon>
        <taxon>Embryophyta</taxon>
        <taxon>Tracheophyta</taxon>
        <taxon>Spermatophyta</taxon>
        <taxon>Magnoliopsida</taxon>
        <taxon>eudicotyledons</taxon>
        <taxon>Gunneridae</taxon>
        <taxon>Pentapetalae</taxon>
        <taxon>rosids</taxon>
        <taxon>fabids</taxon>
        <taxon>Fabales</taxon>
        <taxon>Fabaceae</taxon>
        <taxon>Papilionoideae</taxon>
        <taxon>50 kb inversion clade</taxon>
        <taxon>NPAAA clade</taxon>
        <taxon>Hologalegina</taxon>
        <taxon>IRL clade</taxon>
        <taxon>Fabeae</taxon>
        <taxon>Vicia</taxon>
    </lineage>
</organism>
<reference evidence="2 3" key="1">
    <citation type="submission" date="2023-01" db="EMBL/GenBank/DDBJ databases">
        <authorList>
            <person name="Kreplak J."/>
        </authorList>
    </citation>
    <scope>NUCLEOTIDE SEQUENCE [LARGE SCALE GENOMIC DNA]</scope>
</reference>
<evidence type="ECO:0000313" key="2">
    <source>
        <dbReference type="EMBL" id="CAI8587376.1"/>
    </source>
</evidence>
<evidence type="ECO:0000256" key="1">
    <source>
        <dbReference type="SAM" id="MobiDB-lite"/>
    </source>
</evidence>
<gene>
    <name evidence="2" type="ORF">VFH_I296960</name>
</gene>
<name>A0AAV0YN09_VICFA</name>
<protein>
    <submittedName>
        <fullName evidence="2">Uncharacterized protein</fullName>
    </submittedName>
</protein>
<keyword evidence="3" id="KW-1185">Reference proteome</keyword>
<proteinExistence type="predicted"/>
<dbReference type="AlphaFoldDB" id="A0AAV0YN09"/>
<dbReference type="EMBL" id="OX451736">
    <property type="protein sequence ID" value="CAI8587376.1"/>
    <property type="molecule type" value="Genomic_DNA"/>
</dbReference>
<sequence length="185" mass="20839">MMVLLTNVKALRGNQAIERSDPEGFDSSTLYEEKISLEKRVLEYHGKRALVRASLTTPSNKLECFLRKIGASSEVGGSNVSPDEFRFWESSFYGLRFMYDHLKVDGDIRKALFETSNSLEQGEESLKTQIIKDGQLLLEENPEGTPTIEVDLDQNPLYDETDDQPSRGCEDGPYPNGRIVQGTLE</sequence>
<feature type="region of interest" description="Disordered" evidence="1">
    <location>
        <begin position="145"/>
        <end position="185"/>
    </location>
</feature>
<accession>A0AAV0YN09</accession>
<evidence type="ECO:0000313" key="3">
    <source>
        <dbReference type="Proteomes" id="UP001157006"/>
    </source>
</evidence>
<dbReference type="Proteomes" id="UP001157006">
    <property type="component" value="Chromosome 1L"/>
</dbReference>